<dbReference type="EMBL" id="CP039865">
    <property type="protein sequence ID" value="QCK84881.1"/>
    <property type="molecule type" value="Genomic_DNA"/>
</dbReference>
<feature type="region of interest" description="Disordered" evidence="1">
    <location>
        <begin position="102"/>
        <end position="121"/>
    </location>
</feature>
<name>A0A4D7QEC9_9HYPH</name>
<dbReference type="OrthoDB" id="9815689at2"/>
<dbReference type="AlphaFoldDB" id="A0A4D7QEC9"/>
<evidence type="ECO:0000256" key="1">
    <source>
        <dbReference type="SAM" id="MobiDB-lite"/>
    </source>
</evidence>
<evidence type="ECO:0000313" key="3">
    <source>
        <dbReference type="Proteomes" id="UP000298588"/>
    </source>
</evidence>
<gene>
    <name evidence="2" type="ORF">E8L99_03325</name>
</gene>
<proteinExistence type="predicted"/>
<evidence type="ECO:0000313" key="2">
    <source>
        <dbReference type="EMBL" id="QCK84881.1"/>
    </source>
</evidence>
<dbReference type="RefSeq" id="WP_137098215.1">
    <property type="nucleotide sequence ID" value="NZ_CP039865.1"/>
</dbReference>
<reference evidence="2 3" key="1">
    <citation type="submission" date="2019-04" db="EMBL/GenBank/DDBJ databases">
        <title>Phreatobacter aquaticus sp. nov.</title>
        <authorList>
            <person name="Choi A."/>
            <person name="Baek K."/>
        </authorList>
    </citation>
    <scope>NUCLEOTIDE SEQUENCE [LARGE SCALE GENOMIC DNA]</scope>
    <source>
        <strain evidence="2 3">NMCR1094</strain>
    </source>
</reference>
<accession>A0A4D7QEC9</accession>
<dbReference type="KEGG" id="paqt:E8L99_03325"/>
<dbReference type="NCBIfam" id="TIGR02300">
    <property type="entry name" value="FYDLN_acid"/>
    <property type="match status" value="1"/>
</dbReference>
<protein>
    <submittedName>
        <fullName evidence="2">TIGR02300 family protein</fullName>
    </submittedName>
</protein>
<sequence length="135" mass="14447">MARPELGVKRIDPTTGKKFYDLNRDPIVSPYTGEVLPRAIFEPVRRGSAAAAAKAAPVVADEEVELEVPDAELISLEEADDEATGAAKVVVVDDDIEVEDDAADDADTFLEEDEDDAGDDVTDLIGDAIETDDEV</sequence>
<dbReference type="Proteomes" id="UP000298588">
    <property type="component" value="Chromosome"/>
</dbReference>
<keyword evidence="3" id="KW-1185">Reference proteome</keyword>
<dbReference type="Pfam" id="PF09538">
    <property type="entry name" value="FYDLN_acid"/>
    <property type="match status" value="1"/>
</dbReference>
<organism evidence="2 3">
    <name type="scientific">Phreatobacter aquaticus</name>
    <dbReference type="NCBI Taxonomy" id="2570229"/>
    <lineage>
        <taxon>Bacteria</taxon>
        <taxon>Pseudomonadati</taxon>
        <taxon>Pseudomonadota</taxon>
        <taxon>Alphaproteobacteria</taxon>
        <taxon>Hyphomicrobiales</taxon>
        <taxon>Phreatobacteraceae</taxon>
        <taxon>Phreatobacter</taxon>
    </lineage>
</organism>
<dbReference type="InterPro" id="IPR012644">
    <property type="entry name" value="CHP02300_FYDLN_acid"/>
</dbReference>